<accession>A0A1D6NHG6</accession>
<evidence type="ECO:0000256" key="1">
    <source>
        <dbReference type="SAM" id="MobiDB-lite"/>
    </source>
</evidence>
<proteinExistence type="predicted"/>
<protein>
    <submittedName>
        <fullName evidence="3">Uncharacterized protein</fullName>
    </submittedName>
</protein>
<dbReference type="EMBL" id="CM007649">
    <property type="protein sequence ID" value="ONM39826.1"/>
    <property type="molecule type" value="Genomic_DNA"/>
</dbReference>
<reference evidence="3" key="1">
    <citation type="submission" date="2015-12" db="EMBL/GenBank/DDBJ databases">
        <title>Update maize B73 reference genome by single molecule sequencing technologies.</title>
        <authorList>
            <consortium name="Maize Genome Sequencing Project"/>
            <person name="Ware D."/>
        </authorList>
    </citation>
    <scope>NUCLEOTIDE SEQUENCE [LARGE SCALE GENOMIC DNA]</scope>
    <source>
        <tissue evidence="3">Seedling</tissue>
    </source>
</reference>
<evidence type="ECO:0000256" key="2">
    <source>
        <dbReference type="SAM" id="SignalP"/>
    </source>
</evidence>
<evidence type="ECO:0000313" key="3">
    <source>
        <dbReference type="EMBL" id="ONM39827.1"/>
    </source>
</evidence>
<sequence length="99" mass="10669">MVPLPSLLPIFVIRLHASSLILPLLDSLLLSSIRLGLSLTSTVESILEARSGINGEISEIAEIEAASTGEAARLRDALRRAPPGAVRQPHHPFERITQT</sequence>
<gene>
    <name evidence="3" type="ORF">ZEAMMB73_Zm00001d044044</name>
</gene>
<feature type="signal peptide" evidence="2">
    <location>
        <begin position="1"/>
        <end position="17"/>
    </location>
</feature>
<feature type="region of interest" description="Disordered" evidence="1">
    <location>
        <begin position="79"/>
        <end position="99"/>
    </location>
</feature>
<dbReference type="InParanoid" id="A0A1D6NHG6"/>
<dbReference type="EMBL" id="CM007649">
    <property type="protein sequence ID" value="ONM39827.1"/>
    <property type="molecule type" value="Genomic_DNA"/>
</dbReference>
<feature type="chain" id="PRO_5010807448" evidence="2">
    <location>
        <begin position="18"/>
        <end position="99"/>
    </location>
</feature>
<keyword evidence="2" id="KW-0732">Signal</keyword>
<dbReference type="SMR" id="A0A1D6NHG6"/>
<dbReference type="AlphaFoldDB" id="A0A1D6NHG6"/>
<name>A0A1D6NHG6_MAIZE</name>
<organism evidence="3">
    <name type="scientific">Zea mays</name>
    <name type="common">Maize</name>
    <dbReference type="NCBI Taxonomy" id="4577"/>
    <lineage>
        <taxon>Eukaryota</taxon>
        <taxon>Viridiplantae</taxon>
        <taxon>Streptophyta</taxon>
        <taxon>Embryophyta</taxon>
        <taxon>Tracheophyta</taxon>
        <taxon>Spermatophyta</taxon>
        <taxon>Magnoliopsida</taxon>
        <taxon>Liliopsida</taxon>
        <taxon>Poales</taxon>
        <taxon>Poaceae</taxon>
        <taxon>PACMAD clade</taxon>
        <taxon>Panicoideae</taxon>
        <taxon>Andropogonodae</taxon>
        <taxon>Andropogoneae</taxon>
        <taxon>Tripsacinae</taxon>
        <taxon>Zea</taxon>
    </lineage>
</organism>